<name>A0ABU8LIE5_9MICO</name>
<comment type="caution">
    <text evidence="5">The sequence shown here is derived from an EMBL/GenBank/DDBJ whole genome shotgun (WGS) entry which is preliminary data.</text>
</comment>
<evidence type="ECO:0000256" key="3">
    <source>
        <dbReference type="SAM" id="SignalP"/>
    </source>
</evidence>
<keyword evidence="1" id="KW-0378">Hydrolase</keyword>
<keyword evidence="2" id="KW-0624">Polysaccharide degradation</keyword>
<dbReference type="InterPro" id="IPR003961">
    <property type="entry name" value="FN3_dom"/>
</dbReference>
<feature type="signal peptide" evidence="3">
    <location>
        <begin position="1"/>
        <end position="29"/>
    </location>
</feature>
<reference evidence="5 6" key="1">
    <citation type="submission" date="2024-02" db="EMBL/GenBank/DDBJ databases">
        <authorList>
            <person name="Saticioglu I.B."/>
        </authorList>
    </citation>
    <scope>NUCLEOTIDE SEQUENCE [LARGE SCALE GENOMIC DNA]</scope>
    <source>
        <strain evidence="5 6">Mu-43</strain>
    </source>
</reference>
<evidence type="ECO:0000313" key="6">
    <source>
        <dbReference type="Proteomes" id="UP001366085"/>
    </source>
</evidence>
<keyword evidence="6" id="KW-1185">Reference proteome</keyword>
<organism evidence="5 6">
    <name type="scientific">Microbacterium istanbulense</name>
    <dbReference type="NCBI Taxonomy" id="3122049"/>
    <lineage>
        <taxon>Bacteria</taxon>
        <taxon>Bacillati</taxon>
        <taxon>Actinomycetota</taxon>
        <taxon>Actinomycetes</taxon>
        <taxon>Micrococcales</taxon>
        <taxon>Microbacteriaceae</taxon>
        <taxon>Microbacterium</taxon>
    </lineage>
</organism>
<dbReference type="InterPro" id="IPR036116">
    <property type="entry name" value="FN3_sf"/>
</dbReference>
<dbReference type="Pfam" id="PF04122">
    <property type="entry name" value="CW_binding_2"/>
    <property type="match status" value="3"/>
</dbReference>
<evidence type="ECO:0000259" key="4">
    <source>
        <dbReference type="PROSITE" id="PS50853"/>
    </source>
</evidence>
<dbReference type="CDD" id="cd00063">
    <property type="entry name" value="FN3"/>
    <property type="match status" value="1"/>
</dbReference>
<keyword evidence="1" id="KW-0326">Glycosidase</keyword>
<keyword evidence="3" id="KW-0732">Signal</keyword>
<proteinExistence type="predicted"/>
<keyword evidence="2" id="KW-0119">Carbohydrate metabolism</keyword>
<dbReference type="PROSITE" id="PS50853">
    <property type="entry name" value="FN3"/>
    <property type="match status" value="1"/>
</dbReference>
<accession>A0ABU8LIE5</accession>
<protein>
    <submittedName>
        <fullName evidence="5">Cell wall-binding repeat-containing protein</fullName>
    </submittedName>
</protein>
<dbReference type="Pfam" id="PF00041">
    <property type="entry name" value="fn3"/>
    <property type="match status" value="1"/>
</dbReference>
<evidence type="ECO:0000256" key="2">
    <source>
        <dbReference type="ARBA" id="ARBA00023326"/>
    </source>
</evidence>
<dbReference type="PANTHER" id="PTHR30032">
    <property type="entry name" value="N-ACETYLMURAMOYL-L-ALANINE AMIDASE-RELATED"/>
    <property type="match status" value="1"/>
</dbReference>
<dbReference type="InterPro" id="IPR007253">
    <property type="entry name" value="Cell_wall-bd_2"/>
</dbReference>
<dbReference type="SMART" id="SM00060">
    <property type="entry name" value="FN3"/>
    <property type="match status" value="1"/>
</dbReference>
<dbReference type="EMBL" id="JBBDGN010000003">
    <property type="protein sequence ID" value="MEJ1091079.1"/>
    <property type="molecule type" value="Genomic_DNA"/>
</dbReference>
<dbReference type="Proteomes" id="UP001366085">
    <property type="component" value="Unassembled WGS sequence"/>
</dbReference>
<sequence>MPVRPRVMASIVAIGALVLGVLAPTAASASSTPVTSAVATSAATVAGPVKATLAGFSAGNIISDAVFTDKSTMTEAQIQSFFNSKVTTCRGGYDKWGPIVCLKDFRIDSVTRAADAYCDGYTGATGESAARIIYRVSQSCDINPRVLIVMLQKEQGLVTHTWPSAWRYDKALGQGCPDDAACNPAYVGFFHQIYGAARQMQIYMEGRYFTWYAPGKTWNILYHPDRACGTAPVYVANKATSALYYYTPYQPNAAALRAGYGYGDACSSYGNRNFYNYFTDWFGSTQYKVPTAPSAVKATAGDAKATVTWTAPSSNGGSKITKYTVTAQPGGKTATTTGATSVAVTGLTNGTAYTFTVTATNLAGTSPASAKSAAVTPIAPPPPGSVVRQAGATRFDTAVAVSKATYPNGGVPVAYLANGYNFPDALAGAAAAGMLGGPVLLTPVNSLPSVVAQELDRLNPARIVLLGGKNVVSANVETQSKAYAPSVSRQWGASLYDTAVAVSKATHPKPGVPVVYLAYGEDFPDALAGAPAAGMLNGPVLLTPSDVLPSVVAAELDRLNPGRIVLLGGLTVISAKIEGQVKAFAPSISRQGGATLYDTAVTVSKATYPDGNVPVVYVADGENFPDALAGAAAAGMLGGPVLLTPTSGLPSVVAAELDRLNPARVVLLGGTNVISANVEKQVGDYVRR</sequence>
<gene>
    <name evidence="5" type="ORF">WDU93_05175</name>
</gene>
<dbReference type="PANTHER" id="PTHR30032:SF1">
    <property type="entry name" value="N-ACETYLMURAMOYL-L-ALANINE AMIDASE LYTC"/>
    <property type="match status" value="1"/>
</dbReference>
<dbReference type="SUPFAM" id="SSF49265">
    <property type="entry name" value="Fibronectin type III"/>
    <property type="match status" value="1"/>
</dbReference>
<dbReference type="InterPro" id="IPR013783">
    <property type="entry name" value="Ig-like_fold"/>
</dbReference>
<evidence type="ECO:0000313" key="5">
    <source>
        <dbReference type="EMBL" id="MEJ1091079.1"/>
    </source>
</evidence>
<dbReference type="RefSeq" id="WP_337318270.1">
    <property type="nucleotide sequence ID" value="NZ_JBBDGN010000003.1"/>
</dbReference>
<feature type="chain" id="PRO_5047456800" evidence="3">
    <location>
        <begin position="30"/>
        <end position="688"/>
    </location>
</feature>
<dbReference type="InterPro" id="IPR051922">
    <property type="entry name" value="Bact_Sporulation_Assoc"/>
</dbReference>
<evidence type="ECO:0000256" key="1">
    <source>
        <dbReference type="ARBA" id="ARBA00023295"/>
    </source>
</evidence>
<dbReference type="Gene3D" id="2.60.40.10">
    <property type="entry name" value="Immunoglobulins"/>
    <property type="match status" value="1"/>
</dbReference>
<dbReference type="PRINTS" id="PR00014">
    <property type="entry name" value="FNTYPEIII"/>
</dbReference>
<feature type="domain" description="Fibronectin type-III" evidence="4">
    <location>
        <begin position="289"/>
        <end position="382"/>
    </location>
</feature>